<evidence type="ECO:0000313" key="2">
    <source>
        <dbReference type="Proteomes" id="UP000051330"/>
    </source>
</evidence>
<reference evidence="1 2" key="1">
    <citation type="journal article" date="2015" name="Genome Announc.">
        <title>Expanding the biotechnology potential of lactobacilli through comparative genomics of 213 strains and associated genera.</title>
        <authorList>
            <person name="Sun Z."/>
            <person name="Harris H.M."/>
            <person name="McCann A."/>
            <person name="Guo C."/>
            <person name="Argimon S."/>
            <person name="Zhang W."/>
            <person name="Yang X."/>
            <person name="Jeffery I.B."/>
            <person name="Cooney J.C."/>
            <person name="Kagawa T.F."/>
            <person name="Liu W."/>
            <person name="Song Y."/>
            <person name="Salvetti E."/>
            <person name="Wrobel A."/>
            <person name="Rasinkangas P."/>
            <person name="Parkhill J."/>
            <person name="Rea M.C."/>
            <person name="O'Sullivan O."/>
            <person name="Ritari J."/>
            <person name="Douillard F.P."/>
            <person name="Paul Ross R."/>
            <person name="Yang R."/>
            <person name="Briner A.E."/>
            <person name="Felis G.E."/>
            <person name="de Vos W.M."/>
            <person name="Barrangou R."/>
            <person name="Klaenhammer T.R."/>
            <person name="Caufield P.W."/>
            <person name="Cui Y."/>
            <person name="Zhang H."/>
            <person name="O'Toole P.W."/>
        </authorList>
    </citation>
    <scope>NUCLEOTIDE SEQUENCE [LARGE SCALE GENOMIC DNA]</scope>
    <source>
        <strain evidence="1 2">DSM 12744</strain>
    </source>
</reference>
<comment type="caution">
    <text evidence="1">The sequence shown here is derived from an EMBL/GenBank/DDBJ whole genome shotgun (WGS) entry which is preliminary data.</text>
</comment>
<gene>
    <name evidence="1" type="ORF">FD09_GL001684</name>
</gene>
<dbReference type="OrthoDB" id="9767875at2"/>
<dbReference type="STRING" id="1423792.FD09_GL001684"/>
<evidence type="ECO:0000313" key="1">
    <source>
        <dbReference type="EMBL" id="KRL08209.1"/>
    </source>
</evidence>
<name>A0A0R1MKH7_9LACO</name>
<proteinExistence type="predicted"/>
<dbReference type="InterPro" id="IPR022372">
    <property type="entry name" value="Accessory_SS_Asp1"/>
</dbReference>
<dbReference type="RefSeq" id="WP_057822498.1">
    <property type="nucleotide sequence ID" value="NZ_AZEC01000026.1"/>
</dbReference>
<protein>
    <recommendedName>
        <fullName evidence="3">Accessory Sec system protein Asp1</fullName>
    </recommendedName>
</protein>
<evidence type="ECO:0008006" key="3">
    <source>
        <dbReference type="Google" id="ProtNLM"/>
    </source>
</evidence>
<dbReference type="GO" id="GO:0015031">
    <property type="term" value="P:protein transport"/>
    <property type="evidence" value="ECO:0007669"/>
    <property type="project" value="InterPro"/>
</dbReference>
<dbReference type="EMBL" id="AZEC01000026">
    <property type="protein sequence ID" value="KRL08209.1"/>
    <property type="molecule type" value="Genomic_DNA"/>
</dbReference>
<dbReference type="AlphaFoldDB" id="A0A0R1MKH7"/>
<organism evidence="1 2">
    <name type="scientific">Schleiferilactobacillus perolens DSM 12744</name>
    <dbReference type="NCBI Taxonomy" id="1423792"/>
    <lineage>
        <taxon>Bacteria</taxon>
        <taxon>Bacillati</taxon>
        <taxon>Bacillota</taxon>
        <taxon>Bacilli</taxon>
        <taxon>Lactobacillales</taxon>
        <taxon>Lactobacillaceae</taxon>
        <taxon>Schleiferilactobacillus</taxon>
    </lineage>
</organism>
<dbReference type="Proteomes" id="UP000051330">
    <property type="component" value="Unassembled WGS sequence"/>
</dbReference>
<dbReference type="Pfam" id="PF16993">
    <property type="entry name" value="Asp1"/>
    <property type="match status" value="2"/>
</dbReference>
<accession>A0A0R1MKH7</accession>
<keyword evidence="2" id="KW-1185">Reference proteome</keyword>
<dbReference type="PATRIC" id="fig|1423792.3.peg.1708"/>
<sequence length="539" mass="60255">MNFIVPQWEAEAQAMPNDNFVHLAQLAQNTDLSLTLLLLDEAPGLRYQLNFNGLFGIPWWSVFDAIQGIYLQEGLPFDPADVPIPAGSDLIYKNSETLVIQGDRLVGTIFRRPNTGIWNVWWQMENGGRQVDQYDDRGFVSTRTWFDANQQVIKKDWLDLTGKWVLRQTDRVVVSPRVQDRFIHSEYPDMISVVGEYLAKFLTGTKEKNTLIGVANDASVAIAPFIPQGVTNHYFVTDAQDAALTKLVPRAASFIARTTILAREVAERLESVSDAEQVQVRTIPPFSTHLHLGHSNEVPEVISYWHVNGLTEPAADIAFTHFLQQFEEDDDNRLIVDADSEKQVHHFQHLALLFIAKKMGIGLDSQLFTRLQSVVNGEDLPPEEPDTKSPEVTTAVEMAAVAGDVKETAAAAEKELISQVQVFLSRVEYQVQADYEQVTKSLSTARQLIDVGSHPDLFMQIAAISAGIPQINLAETGYVTNGKNGIIIDKLSDLAKAANYYLASLAPWNEALVVNAQLIDQYSEQHTRELWEDVLTDGR</sequence>